<keyword evidence="2" id="KW-1133">Transmembrane helix</keyword>
<sequence length="411" mass="43256">MADPEDVEVREAFARFRVESLVDSPGPDLARVRGIARRRQVTRRTMLSVVALAVLAVPAVGYRFVGHQAETPVDPGPPQQVSGLPSERPSEEPSTAVSTSSATVQKPITRADILAATLAVPAWPAKRAFCSSGEVDLDKIGPVTTEQQLSVGKVISVDVDRDGDTEAVAVFSCGYEDSVDQVLAIGRDEQGGLRTMARVVASGDSDPFTDVVDLRPGVDAAVDVYIYEGINLAGPEYVEKQWRSYGWNGRQFTQVGGPRQWTPKAPPTDLGVAVTTAPFGAASNGVWTGGITVTVTNAGPNRAPGVYLELYVTTADSSGLAKQLKVTPECTTTDNRLSTGLVGVRLVCHQPALASGAGRETSFEVRMPVANGARVLNATASVSSEQPGVRIIEDTGGLANWVSVPLPAPPG</sequence>
<keyword evidence="2" id="KW-0472">Membrane</keyword>
<evidence type="ECO:0000313" key="4">
    <source>
        <dbReference type="Proteomes" id="UP000635606"/>
    </source>
</evidence>
<protein>
    <submittedName>
        <fullName evidence="3">Uncharacterized protein</fullName>
    </submittedName>
</protein>
<organism evidence="3 4">
    <name type="scientific">Virgisporangium ochraceum</name>
    <dbReference type="NCBI Taxonomy" id="65505"/>
    <lineage>
        <taxon>Bacteria</taxon>
        <taxon>Bacillati</taxon>
        <taxon>Actinomycetota</taxon>
        <taxon>Actinomycetes</taxon>
        <taxon>Micromonosporales</taxon>
        <taxon>Micromonosporaceae</taxon>
        <taxon>Virgisporangium</taxon>
    </lineage>
</organism>
<dbReference type="AlphaFoldDB" id="A0A8J4EBU9"/>
<evidence type="ECO:0000313" key="3">
    <source>
        <dbReference type="EMBL" id="GIJ69775.1"/>
    </source>
</evidence>
<dbReference type="RefSeq" id="WP_203929687.1">
    <property type="nucleotide sequence ID" value="NZ_BOPH01000068.1"/>
</dbReference>
<feature type="region of interest" description="Disordered" evidence="1">
    <location>
        <begin position="69"/>
        <end position="102"/>
    </location>
</feature>
<proteinExistence type="predicted"/>
<gene>
    <name evidence="3" type="ORF">Voc01_046920</name>
</gene>
<evidence type="ECO:0000256" key="2">
    <source>
        <dbReference type="SAM" id="Phobius"/>
    </source>
</evidence>
<evidence type="ECO:0000256" key="1">
    <source>
        <dbReference type="SAM" id="MobiDB-lite"/>
    </source>
</evidence>
<comment type="caution">
    <text evidence="3">The sequence shown here is derived from an EMBL/GenBank/DDBJ whole genome shotgun (WGS) entry which is preliminary data.</text>
</comment>
<name>A0A8J4EBU9_9ACTN</name>
<reference evidence="3" key="1">
    <citation type="submission" date="2021-01" db="EMBL/GenBank/DDBJ databases">
        <title>Whole genome shotgun sequence of Virgisporangium ochraceum NBRC 16418.</title>
        <authorList>
            <person name="Komaki H."/>
            <person name="Tamura T."/>
        </authorList>
    </citation>
    <scope>NUCLEOTIDE SEQUENCE</scope>
    <source>
        <strain evidence="3">NBRC 16418</strain>
    </source>
</reference>
<dbReference type="Proteomes" id="UP000635606">
    <property type="component" value="Unassembled WGS sequence"/>
</dbReference>
<feature type="transmembrane region" description="Helical" evidence="2">
    <location>
        <begin position="46"/>
        <end position="65"/>
    </location>
</feature>
<feature type="compositionally biased region" description="Low complexity" evidence="1">
    <location>
        <begin position="92"/>
        <end position="102"/>
    </location>
</feature>
<keyword evidence="2" id="KW-0812">Transmembrane</keyword>
<keyword evidence="4" id="KW-1185">Reference proteome</keyword>
<accession>A0A8J4EBU9</accession>
<dbReference type="EMBL" id="BOPH01000068">
    <property type="protein sequence ID" value="GIJ69775.1"/>
    <property type="molecule type" value="Genomic_DNA"/>
</dbReference>